<feature type="region of interest" description="Disordered" evidence="1">
    <location>
        <begin position="134"/>
        <end position="179"/>
    </location>
</feature>
<dbReference type="EMBL" id="JAGPUO010000001">
    <property type="protein sequence ID" value="KAG5665262.1"/>
    <property type="molecule type" value="Genomic_DNA"/>
</dbReference>
<feature type="compositionally biased region" description="Polar residues" evidence="1">
    <location>
        <begin position="314"/>
        <end position="336"/>
    </location>
</feature>
<dbReference type="AlphaFoldDB" id="A0A9P7HI63"/>
<reference evidence="3" key="1">
    <citation type="submission" date="2021-04" db="EMBL/GenBank/DDBJ databases">
        <title>Draft genome of Fusarium avenaceum strain F156N33, isolated from an atmospheric sample in Virginia.</title>
        <authorList>
            <person name="Yang S."/>
            <person name="Vinatzer B.A."/>
            <person name="Coleman J."/>
        </authorList>
    </citation>
    <scope>NUCLEOTIDE SEQUENCE</scope>
    <source>
        <strain evidence="3">F156N33</strain>
    </source>
</reference>
<evidence type="ECO:0000313" key="4">
    <source>
        <dbReference type="Proteomes" id="UP000782241"/>
    </source>
</evidence>
<feature type="compositionally biased region" description="Low complexity" evidence="1">
    <location>
        <begin position="279"/>
        <end position="305"/>
    </location>
</feature>
<proteinExistence type="predicted"/>
<feature type="signal peptide" evidence="2">
    <location>
        <begin position="1"/>
        <end position="15"/>
    </location>
</feature>
<dbReference type="Proteomes" id="UP000782241">
    <property type="component" value="Unassembled WGS sequence"/>
</dbReference>
<feature type="chain" id="PRO_5040135266" evidence="2">
    <location>
        <begin position="16"/>
        <end position="358"/>
    </location>
</feature>
<name>A0A9P7HI63_9HYPO</name>
<evidence type="ECO:0000256" key="1">
    <source>
        <dbReference type="SAM" id="MobiDB-lite"/>
    </source>
</evidence>
<gene>
    <name evidence="3" type="ORF">KAF25_009387</name>
</gene>
<keyword evidence="2" id="KW-0732">Signal</keyword>
<comment type="caution">
    <text evidence="3">The sequence shown here is derived from an EMBL/GenBank/DDBJ whole genome shotgun (WGS) entry which is preliminary data.</text>
</comment>
<sequence>MKGAVLSVLATGAVAQITQGPFAGLDLGLGQGHADFRVAAIDRNSPEFATCQQAIGIVQNCVSAIGGTEAAATADPEALVACACCDGRDNAAPLYSACSGYLEEEAAENTSQYEAYGTLYSACKLAPKCTGGSGSGSGSGSASASASVTGIIGRPTASPSEEESDTPSETPTITSNTSPAEQTYASACIDMLDIFSSCTQNNRDFTRLPFTEQAECYCCRGSGDRLTWTDSFDKYASTCADWARTGEPDTAYSVAKTFATFCERFTDVCSNAAARTQESDSTATDEASTTEDSNSRATGSSNSGSGDDDAATSEQNTGPVTVTVSSPAQPSETGNDASSARVAFGAVLAAVAALAIAL</sequence>
<accession>A0A9P7HI63</accession>
<feature type="region of interest" description="Disordered" evidence="1">
    <location>
        <begin position="273"/>
        <end position="336"/>
    </location>
</feature>
<protein>
    <submittedName>
        <fullName evidence="3">Uncharacterized protein</fullName>
    </submittedName>
</protein>
<evidence type="ECO:0000313" key="3">
    <source>
        <dbReference type="EMBL" id="KAG5665262.1"/>
    </source>
</evidence>
<keyword evidence="4" id="KW-1185">Reference proteome</keyword>
<evidence type="ECO:0000256" key="2">
    <source>
        <dbReference type="SAM" id="SignalP"/>
    </source>
</evidence>
<organism evidence="3 4">
    <name type="scientific">Fusarium avenaceum</name>
    <dbReference type="NCBI Taxonomy" id="40199"/>
    <lineage>
        <taxon>Eukaryota</taxon>
        <taxon>Fungi</taxon>
        <taxon>Dikarya</taxon>
        <taxon>Ascomycota</taxon>
        <taxon>Pezizomycotina</taxon>
        <taxon>Sordariomycetes</taxon>
        <taxon>Hypocreomycetidae</taxon>
        <taxon>Hypocreales</taxon>
        <taxon>Nectriaceae</taxon>
        <taxon>Fusarium</taxon>
        <taxon>Fusarium tricinctum species complex</taxon>
    </lineage>
</organism>